<dbReference type="Gene3D" id="2.60.120.920">
    <property type="match status" value="1"/>
</dbReference>
<evidence type="ECO:0000256" key="2">
    <source>
        <dbReference type="SAM" id="MobiDB-lite"/>
    </source>
</evidence>
<dbReference type="Pfam" id="PF00622">
    <property type="entry name" value="SPRY"/>
    <property type="match status" value="1"/>
</dbReference>
<dbReference type="PROSITE" id="PS50188">
    <property type="entry name" value="B302_SPRY"/>
    <property type="match status" value="1"/>
</dbReference>
<keyword evidence="1" id="KW-0175">Coiled coil</keyword>
<feature type="coiled-coil region" evidence="1">
    <location>
        <begin position="206"/>
        <end position="234"/>
    </location>
</feature>
<dbReference type="InterPro" id="IPR003877">
    <property type="entry name" value="SPRY_dom"/>
</dbReference>
<reference evidence="4" key="2">
    <citation type="submission" date="2014-05" db="EMBL/GenBank/DDBJ databases">
        <title>The genome and life-stage specific transcriptomes of Globodera pallida elucidate key aspects of plant parasitism by a cyst nematode.</title>
        <authorList>
            <person name="Cotton J.A."/>
            <person name="Lilley C.J."/>
            <person name="Jones L.M."/>
            <person name="Kikuchi T."/>
            <person name="Reid A.J."/>
            <person name="Thorpe P."/>
            <person name="Tsai I.J."/>
            <person name="Beasley H."/>
            <person name="Blok V."/>
            <person name="Cock P.J.A."/>
            <person name="Van den Akker S.E."/>
            <person name="Holroyd N."/>
            <person name="Hunt M."/>
            <person name="Mantelin S."/>
            <person name="Naghra H."/>
            <person name="Pain A."/>
            <person name="Palomares-Rius J.E."/>
            <person name="Zarowiecki M."/>
            <person name="Berriman M."/>
            <person name="Jones J.T."/>
            <person name="Urwin P.E."/>
        </authorList>
    </citation>
    <scope>NUCLEOTIDE SEQUENCE [LARGE SCALE GENOMIC DNA]</scope>
    <source>
        <strain evidence="4">Lindley</strain>
    </source>
</reference>
<evidence type="ECO:0000256" key="1">
    <source>
        <dbReference type="SAM" id="Coils"/>
    </source>
</evidence>
<keyword evidence="4" id="KW-1185">Reference proteome</keyword>
<dbReference type="InterPro" id="IPR001870">
    <property type="entry name" value="B30.2/SPRY"/>
</dbReference>
<reference evidence="4" key="1">
    <citation type="submission" date="2013-12" db="EMBL/GenBank/DDBJ databases">
        <authorList>
            <person name="Aslett M."/>
        </authorList>
    </citation>
    <scope>NUCLEOTIDE SEQUENCE [LARGE SCALE GENOMIC DNA]</scope>
    <source>
        <strain evidence="4">Lindley</strain>
    </source>
</reference>
<feature type="region of interest" description="Disordered" evidence="2">
    <location>
        <begin position="106"/>
        <end position="139"/>
    </location>
</feature>
<organism evidence="4 5">
    <name type="scientific">Globodera pallida</name>
    <name type="common">Potato cyst nematode worm</name>
    <name type="synonym">Heterodera pallida</name>
    <dbReference type="NCBI Taxonomy" id="36090"/>
    <lineage>
        <taxon>Eukaryota</taxon>
        <taxon>Metazoa</taxon>
        <taxon>Ecdysozoa</taxon>
        <taxon>Nematoda</taxon>
        <taxon>Chromadorea</taxon>
        <taxon>Rhabditida</taxon>
        <taxon>Tylenchina</taxon>
        <taxon>Tylenchomorpha</taxon>
        <taxon>Tylenchoidea</taxon>
        <taxon>Heteroderidae</taxon>
        <taxon>Heteroderinae</taxon>
        <taxon>Globodera</taxon>
    </lineage>
</organism>
<evidence type="ECO:0000313" key="5">
    <source>
        <dbReference type="WBParaSite" id="GPLIN_000008300"/>
    </source>
</evidence>
<accession>A0A183BHK5</accession>
<evidence type="ECO:0000313" key="4">
    <source>
        <dbReference type="Proteomes" id="UP000050741"/>
    </source>
</evidence>
<dbReference type="Proteomes" id="UP000050741">
    <property type="component" value="Unassembled WGS sequence"/>
</dbReference>
<sequence length="399" mass="45253">MLISTESTNGGHITTNQEHLWPTFTNLDQSEEVRLLRARNAQLERQQTINYGKTFEQIELELENKELHAELAHQKLLNAHMALQTKMEEYQNKEQQKTIDSLTEKLKEAAGDRGKNAAEHGEGNESAAAKEGQQTNTDQLEDELHQIKEELKNTKEAFDKKLKEQMTIDELTEKLKVSIDQCSLKHQKHEKKADQKVLSAMIDQGMNQLKRELIAQLQQNIDAKMEEYQKQQQLNSVDLQKTVAVLNDTLNGNGLIPQQNRWDSSACHKDLALSEPDRLIVQHNGEANWEWRAVFAERAIPKDGIVYFEVKVLEQKGNVSIGLGAKQMPVVDYKGGYGYNNIGTFWGHEVRGCSHAINGRHYIYGKPPFGVGDVVGCGVNLATRQIIYTKNGERLGEKE</sequence>
<name>A0A183BHK5_GLOPA</name>
<dbReference type="WBParaSite" id="GPLIN_000008300">
    <property type="protein sequence ID" value="GPLIN_000008300"/>
    <property type="gene ID" value="GPLIN_000008300"/>
</dbReference>
<feature type="compositionally biased region" description="Basic and acidic residues" evidence="2">
    <location>
        <begin position="106"/>
        <end position="123"/>
    </location>
</feature>
<protein>
    <submittedName>
        <fullName evidence="5">B30.2/SPRY domain-containing protein</fullName>
    </submittedName>
</protein>
<dbReference type="InterPro" id="IPR013320">
    <property type="entry name" value="ConA-like_dom_sf"/>
</dbReference>
<dbReference type="InterPro" id="IPR043136">
    <property type="entry name" value="B30.2/SPRY_sf"/>
</dbReference>
<dbReference type="AlphaFoldDB" id="A0A183BHK5"/>
<reference evidence="5" key="3">
    <citation type="submission" date="2016-06" db="UniProtKB">
        <authorList>
            <consortium name="WormBaseParasite"/>
        </authorList>
    </citation>
    <scope>IDENTIFICATION</scope>
</reference>
<evidence type="ECO:0000259" key="3">
    <source>
        <dbReference type="PROSITE" id="PS50188"/>
    </source>
</evidence>
<feature type="domain" description="B30.2/SPRY" evidence="3">
    <location>
        <begin position="240"/>
        <end position="399"/>
    </location>
</feature>
<proteinExistence type="predicted"/>
<dbReference type="SUPFAM" id="SSF49899">
    <property type="entry name" value="Concanavalin A-like lectins/glucanases"/>
    <property type="match status" value="1"/>
</dbReference>